<keyword evidence="2" id="KW-1185">Reference proteome</keyword>
<dbReference type="Proteomes" id="UP000240461">
    <property type="component" value="Segment"/>
</dbReference>
<organism evidence="1 2">
    <name type="scientific">Acanthamoeba polyphaga mimivirus Kroon</name>
    <dbReference type="NCBI Taxonomy" id="3069720"/>
    <lineage>
        <taxon>Viruses</taxon>
        <taxon>Varidnaviria</taxon>
        <taxon>Bamfordvirae</taxon>
        <taxon>Nucleocytoviricota</taxon>
        <taxon>Megaviricetes</taxon>
        <taxon>Imitervirales</taxon>
        <taxon>Mimiviridae</taxon>
        <taxon>Megamimivirinae</taxon>
        <taxon>Mimivirus</taxon>
        <taxon>Mimivirus lagoaense</taxon>
    </lineage>
</organism>
<accession>A0A0G2Y228</accession>
<name>A0A0G2Y228_9VIRU</name>
<protein>
    <submittedName>
        <fullName evidence="1">Uncharacterized protein</fullName>
    </submittedName>
</protein>
<reference evidence="1 2" key="1">
    <citation type="submission" date="2014-10" db="EMBL/GenBank/DDBJ databases">
        <title>Pan-genome analysis of Brazilian lineage A amoebal mimiviruses.</title>
        <authorList>
            <person name="Assis F.L."/>
            <person name="Abrahao J.S."/>
            <person name="Kroon E.G."/>
            <person name="Dornas F.P."/>
            <person name="Andrade K.R."/>
            <person name="Borato P.V.M."/>
            <person name="Pilotto M.R."/>
            <person name="Benamar S."/>
            <person name="LaScola B."/>
            <person name="Colson P."/>
        </authorList>
    </citation>
    <scope>NUCLEOTIDE SEQUENCE [LARGE SCALE GENOMIC DNA]</scope>
    <source>
        <strain evidence="1 2">Kroon</strain>
    </source>
</reference>
<proteinExistence type="predicted"/>
<dbReference type="EMBL" id="KM982402">
    <property type="protein sequence ID" value="AKI79783.1"/>
    <property type="molecule type" value="Genomic_DNA"/>
</dbReference>
<evidence type="ECO:0000313" key="2">
    <source>
        <dbReference type="Proteomes" id="UP000240461"/>
    </source>
</evidence>
<sequence length="181" mass="21583">MTTQKFDIKRIPQFINTNSTYLEIMLESSDNLEIVDKIEFDDLHLSDYPNINRITFHIYTAPWCPIISPLNLYPPKIKIYHDYCDRKLFIPKNISTIKFTGCPYTRIHGVSSQKIENLIFDLDYDYNLRKIFTNIEKIIIKDKIILNPKNNPVEIPDKWIDINNRDTLTLPYDSDSFFYFF</sequence>
<evidence type="ECO:0000313" key="1">
    <source>
        <dbReference type="EMBL" id="AKI79783.1"/>
    </source>
</evidence>
<dbReference type="KEGG" id="vg:80513581"/>